<dbReference type="InParanoid" id="A0A061FY28"/>
<dbReference type="eggNOG" id="KOG1075">
    <property type="taxonomic scope" value="Eukaryota"/>
</dbReference>
<dbReference type="HOGENOM" id="CLU_331627_0_0_1"/>
<protein>
    <recommendedName>
        <fullName evidence="1">Reverse transcriptase domain-containing protein</fullName>
    </recommendedName>
</protein>
<feature type="domain" description="Reverse transcriptase" evidence="1">
    <location>
        <begin position="555"/>
        <end position="640"/>
    </location>
</feature>
<dbReference type="InterPro" id="IPR036691">
    <property type="entry name" value="Endo/exonu/phosph_ase_sf"/>
</dbReference>
<name>A0A061FY28_THECC</name>
<dbReference type="SUPFAM" id="SSF56672">
    <property type="entry name" value="DNA/RNA polymerases"/>
    <property type="match status" value="1"/>
</dbReference>
<dbReference type="AlphaFoldDB" id="A0A061FY28"/>
<dbReference type="EMBL" id="CM001881">
    <property type="protein sequence ID" value="EOY21772.1"/>
    <property type="molecule type" value="Genomic_DNA"/>
</dbReference>
<dbReference type="CDD" id="cd01650">
    <property type="entry name" value="RT_nLTR_like"/>
    <property type="match status" value="1"/>
</dbReference>
<dbReference type="InterPro" id="IPR000477">
    <property type="entry name" value="RT_dom"/>
</dbReference>
<dbReference type="PANTHER" id="PTHR31635:SF196">
    <property type="entry name" value="REVERSE TRANSCRIPTASE DOMAIN-CONTAINING PROTEIN-RELATED"/>
    <property type="match status" value="1"/>
</dbReference>
<accession>A0A061FY28</accession>
<sequence>MESLTELYWDSFRPWFKSLKLFKEERTSINTATWVVVKNIPWYLWHEDFFRMLGNKWGNFIKVDGSTSSKKRFDRALLLVEEMMKLKGQLMIPVIDEPSVDPSSEEKNSSILVQPLSRFGSFQIKVAQGQTHGSVQFLHQRNDSGLKKYGPEVGHMGPNPTKTLKTFLHDDPVDSMDNPKEFEQEVRHVTHHAKEFMNGIKVHTWHMSSLKRCWNFGGISKTRPSPKRSLSLIGVITKWGEPCLEDTKSAVGNLAHEVLQILKTEEEELTGDYGDSVGDLPLAKWISKGGQGRKSSKVKVGRACNDRIKKRRFIGRSLERWKFNNKGGIITLWQEDFFSFDNSYVGRNYILMTSKINDKDWACGFSNIYAPNNDKLKEDVWIELLGIMREIALPWCLGGDFNAVLWDHERVRGVSNKREMEVTFSRLDRFLMAADMLERFLTLRQLNKESCKEVFVATWEESGKKHGKGGELWQRLRATKPAIKRWQTSLGGNFQHKIKVLEAEIQRKLQKWQASSVKGSHRAEIAKLKADLWKRRNQIDKLKVNSIEITDPSDLTEYRPISLVGSMYKVVAKVLANRLRVVIENVISPNQFAFNKGRKITDYVLIANELVDYLQKNREGRVFYKVDFEKAFNSVDWFFLEFVMAKVLSALVYKATATRLCKEVEIDNSGLIISYLQYADDTMIFSKSDLESVLKVKRVLRCFQNGVNIYFCDDEWIEGIILKVAFPHIFTLATNKIGKAKFKWPDHNTSIIDIIHVLSFALALTSRKQIKSKVSWECPPNSWFKFNTDELLRVVQVILALEGERSHSLVAASSWVNSSNIIIESDSKNVVSWVSNPSKAPWRLKQLILQNPLTLKQSCRWLAN</sequence>
<evidence type="ECO:0000259" key="1">
    <source>
        <dbReference type="Pfam" id="PF00078"/>
    </source>
</evidence>
<dbReference type="PANTHER" id="PTHR31635">
    <property type="entry name" value="REVERSE TRANSCRIPTASE DOMAIN-CONTAINING PROTEIN-RELATED"/>
    <property type="match status" value="1"/>
</dbReference>
<gene>
    <name evidence="2" type="ORF">TCM_013883</name>
</gene>
<evidence type="ECO:0000313" key="3">
    <source>
        <dbReference type="Proteomes" id="UP000026915"/>
    </source>
</evidence>
<evidence type="ECO:0000313" key="2">
    <source>
        <dbReference type="EMBL" id="EOY21772.1"/>
    </source>
</evidence>
<dbReference type="Pfam" id="PF00078">
    <property type="entry name" value="RVT_1"/>
    <property type="match status" value="1"/>
</dbReference>
<dbReference type="Gene3D" id="3.60.10.10">
    <property type="entry name" value="Endonuclease/exonuclease/phosphatase"/>
    <property type="match status" value="1"/>
</dbReference>
<dbReference type="Gramene" id="EOY21772">
    <property type="protein sequence ID" value="EOY21772"/>
    <property type="gene ID" value="TCM_013883"/>
</dbReference>
<organism evidence="2 3">
    <name type="scientific">Theobroma cacao</name>
    <name type="common">Cacao</name>
    <name type="synonym">Cocoa</name>
    <dbReference type="NCBI Taxonomy" id="3641"/>
    <lineage>
        <taxon>Eukaryota</taxon>
        <taxon>Viridiplantae</taxon>
        <taxon>Streptophyta</taxon>
        <taxon>Embryophyta</taxon>
        <taxon>Tracheophyta</taxon>
        <taxon>Spermatophyta</taxon>
        <taxon>Magnoliopsida</taxon>
        <taxon>eudicotyledons</taxon>
        <taxon>Gunneridae</taxon>
        <taxon>Pentapetalae</taxon>
        <taxon>rosids</taxon>
        <taxon>malvids</taxon>
        <taxon>Malvales</taxon>
        <taxon>Malvaceae</taxon>
        <taxon>Byttnerioideae</taxon>
        <taxon>Theobroma</taxon>
    </lineage>
</organism>
<dbReference type="InterPro" id="IPR043502">
    <property type="entry name" value="DNA/RNA_pol_sf"/>
</dbReference>
<reference evidence="2 3" key="1">
    <citation type="journal article" date="2013" name="Genome Biol.">
        <title>The genome sequence of the most widely cultivated cacao type and its use to identify candidate genes regulating pod color.</title>
        <authorList>
            <person name="Motamayor J.C."/>
            <person name="Mockaitis K."/>
            <person name="Schmutz J."/>
            <person name="Haiminen N."/>
            <person name="Iii D.L."/>
            <person name="Cornejo O."/>
            <person name="Findley S.D."/>
            <person name="Zheng P."/>
            <person name="Utro F."/>
            <person name="Royaert S."/>
            <person name="Saski C."/>
            <person name="Jenkins J."/>
            <person name="Podicheti R."/>
            <person name="Zhao M."/>
            <person name="Scheffler B.E."/>
            <person name="Stack J.C."/>
            <person name="Feltus F.A."/>
            <person name="Mustiga G.M."/>
            <person name="Amores F."/>
            <person name="Phillips W."/>
            <person name="Marelli J.P."/>
            <person name="May G.D."/>
            <person name="Shapiro H."/>
            <person name="Ma J."/>
            <person name="Bustamante C.D."/>
            <person name="Schnell R.J."/>
            <person name="Main D."/>
            <person name="Gilbert D."/>
            <person name="Parida L."/>
            <person name="Kuhn D.N."/>
        </authorList>
    </citation>
    <scope>NUCLEOTIDE SEQUENCE [LARGE SCALE GENOMIC DNA]</scope>
    <source>
        <strain evidence="3">cv. Matina 1-6</strain>
    </source>
</reference>
<dbReference type="SUPFAM" id="SSF56219">
    <property type="entry name" value="DNase I-like"/>
    <property type="match status" value="1"/>
</dbReference>
<proteinExistence type="predicted"/>
<dbReference type="Proteomes" id="UP000026915">
    <property type="component" value="Chromosome 3"/>
</dbReference>
<keyword evidence="3" id="KW-1185">Reference proteome</keyword>